<dbReference type="SUPFAM" id="SSF46689">
    <property type="entry name" value="Homeodomain-like"/>
    <property type="match status" value="1"/>
</dbReference>
<dbReference type="InterPro" id="IPR009057">
    <property type="entry name" value="Homeodomain-like_sf"/>
</dbReference>
<dbReference type="GO" id="GO:0003677">
    <property type="term" value="F:DNA binding"/>
    <property type="evidence" value="ECO:0007669"/>
    <property type="project" value="UniProtKB-UniRule"/>
</dbReference>
<reference evidence="4 5" key="1">
    <citation type="submission" date="2015-12" db="EMBL/GenBank/DDBJ databases">
        <title>Diversity of Burkholderia near neighbor genomes.</title>
        <authorList>
            <person name="Sahl J."/>
            <person name="Wagner D."/>
            <person name="Keim P."/>
        </authorList>
    </citation>
    <scope>NUCLEOTIDE SEQUENCE [LARGE SCALE GENOMIC DNA]</scope>
    <source>
        <strain evidence="4 5">BDU8</strain>
    </source>
</reference>
<dbReference type="PROSITE" id="PS50977">
    <property type="entry name" value="HTH_TETR_2"/>
    <property type="match status" value="1"/>
</dbReference>
<gene>
    <name evidence="4" type="ORF">WS71_01655</name>
</gene>
<dbReference type="RefSeq" id="WP_066485991.1">
    <property type="nucleotide sequence ID" value="NZ_CP013388.1"/>
</dbReference>
<dbReference type="Pfam" id="PF00440">
    <property type="entry name" value="TetR_N"/>
    <property type="match status" value="1"/>
</dbReference>
<proteinExistence type="predicted"/>
<feature type="domain" description="HTH tetR-type" evidence="3">
    <location>
        <begin position="24"/>
        <end position="84"/>
    </location>
</feature>
<evidence type="ECO:0000256" key="1">
    <source>
        <dbReference type="ARBA" id="ARBA00023125"/>
    </source>
</evidence>
<feature type="DNA-binding region" description="H-T-H motif" evidence="2">
    <location>
        <begin position="47"/>
        <end position="66"/>
    </location>
</feature>
<protein>
    <submittedName>
        <fullName evidence="4">TetR family transcriptional regulator</fullName>
    </submittedName>
</protein>
<name>A0A1B4FR84_9BURK</name>
<evidence type="ECO:0000259" key="3">
    <source>
        <dbReference type="PROSITE" id="PS50977"/>
    </source>
</evidence>
<accession>A0A1B4FR84</accession>
<dbReference type="InterPro" id="IPR001647">
    <property type="entry name" value="HTH_TetR"/>
</dbReference>
<dbReference type="Proteomes" id="UP000067711">
    <property type="component" value="Chromosome 2"/>
</dbReference>
<dbReference type="EMBL" id="CP013388">
    <property type="protein sequence ID" value="AOJ06174.1"/>
    <property type="molecule type" value="Genomic_DNA"/>
</dbReference>
<evidence type="ECO:0000256" key="2">
    <source>
        <dbReference type="PROSITE-ProRule" id="PRU00335"/>
    </source>
</evidence>
<keyword evidence="1 2" id="KW-0238">DNA-binding</keyword>
<sequence>MENILELDKKGRPYGGVSPEARAAERRDALIRAGTRIFGTAGFRKATVRAICQEAKLNDRYFYAAFDSADELLRCTYQHHAEQLRASVKQAIDALDDAHDGLEARIDAGLAAFFAFLRDTCAARVLLLEVMGVSAETDATYQRNLLEFGKMIVSLVGPVSEDADERADQRIIGLALVGAMTNVGAAWLLTGYRDPEEKMVRNCRQVLLGTLPFLAKRSNASRLSSRRRASAVAPGR</sequence>
<organism evidence="4 5">
    <name type="scientific">Burkholderia mayonis</name>
    <dbReference type="NCBI Taxonomy" id="1385591"/>
    <lineage>
        <taxon>Bacteria</taxon>
        <taxon>Pseudomonadati</taxon>
        <taxon>Pseudomonadota</taxon>
        <taxon>Betaproteobacteria</taxon>
        <taxon>Burkholderiales</taxon>
        <taxon>Burkholderiaceae</taxon>
        <taxon>Burkholderia</taxon>
        <taxon>pseudomallei group</taxon>
    </lineage>
</organism>
<dbReference type="Gene3D" id="1.10.357.10">
    <property type="entry name" value="Tetracycline Repressor, domain 2"/>
    <property type="match status" value="1"/>
</dbReference>
<evidence type="ECO:0000313" key="5">
    <source>
        <dbReference type="Proteomes" id="UP000067711"/>
    </source>
</evidence>
<evidence type="ECO:0000313" key="4">
    <source>
        <dbReference type="EMBL" id="AOJ06174.1"/>
    </source>
</evidence>
<dbReference type="AlphaFoldDB" id="A0A1B4FR84"/>